<organism evidence="8 9">
    <name type="scientific">Enhygromyxa salina</name>
    <dbReference type="NCBI Taxonomy" id="215803"/>
    <lineage>
        <taxon>Bacteria</taxon>
        <taxon>Pseudomonadati</taxon>
        <taxon>Myxococcota</taxon>
        <taxon>Polyangia</taxon>
        <taxon>Nannocystales</taxon>
        <taxon>Nannocystaceae</taxon>
        <taxon>Enhygromyxa</taxon>
    </lineage>
</organism>
<evidence type="ECO:0000256" key="3">
    <source>
        <dbReference type="ARBA" id="ARBA00022692"/>
    </source>
</evidence>
<dbReference type="PIRSF" id="PIRSF035875">
    <property type="entry name" value="RNase_BN"/>
    <property type="match status" value="1"/>
</dbReference>
<dbReference type="PANTHER" id="PTHR30213">
    <property type="entry name" value="INNER MEMBRANE PROTEIN YHJD"/>
    <property type="match status" value="1"/>
</dbReference>
<dbReference type="OrthoDB" id="9781030at2"/>
<feature type="transmembrane region" description="Helical" evidence="7">
    <location>
        <begin position="233"/>
        <end position="254"/>
    </location>
</feature>
<sequence>MMNTSDPDPLRPDEPPPRGRRATHAFQIPWRGWFDVLTRVRREVRRDNLDIVAAGVTFYAALALGPAFVALVSIYGLFATPSDVEALLEPVFAMVPAGGGRQMIQALLRRAVAVAPTSLTLRAIGAIALSLWSANRGMKALVSAVSLAYNQPPRRGVIAANLLSASFVVVATLALALTSVALIALPHALAGGWVGNGVAWLLTVLRWPLLFGVVVLGLAALYHWGPNRRPPRWRWVSVGAVVATVCWLLFSAAFSVYSRHTGDARTGLEALDNVIALLLWLYVSAWAILLGAELNAELEHQTSCDSTVGPPRPLGLRGAYVADHVGEARD</sequence>
<gene>
    <name evidence="8" type="ORF">ENSA7_51450</name>
</gene>
<dbReference type="NCBIfam" id="TIGR00765">
    <property type="entry name" value="yihY_not_rbn"/>
    <property type="match status" value="1"/>
</dbReference>
<feature type="transmembrane region" description="Helical" evidence="7">
    <location>
        <begin position="51"/>
        <end position="78"/>
    </location>
</feature>
<evidence type="ECO:0000313" key="9">
    <source>
        <dbReference type="Proteomes" id="UP000238823"/>
    </source>
</evidence>
<protein>
    <submittedName>
        <fullName evidence="8">Uncharacterized protein</fullName>
    </submittedName>
</protein>
<dbReference type="Proteomes" id="UP000238823">
    <property type="component" value="Unassembled WGS sequence"/>
</dbReference>
<keyword evidence="5 7" id="KW-0472">Membrane</keyword>
<evidence type="ECO:0000256" key="5">
    <source>
        <dbReference type="ARBA" id="ARBA00023136"/>
    </source>
</evidence>
<keyword evidence="2" id="KW-1003">Cell membrane</keyword>
<evidence type="ECO:0000256" key="2">
    <source>
        <dbReference type="ARBA" id="ARBA00022475"/>
    </source>
</evidence>
<keyword evidence="4 7" id="KW-1133">Transmembrane helix</keyword>
<dbReference type="EMBL" id="PVNL01000105">
    <property type="protein sequence ID" value="PRQ03948.1"/>
    <property type="molecule type" value="Genomic_DNA"/>
</dbReference>
<evidence type="ECO:0000313" key="8">
    <source>
        <dbReference type="EMBL" id="PRQ03948.1"/>
    </source>
</evidence>
<feature type="transmembrane region" description="Helical" evidence="7">
    <location>
        <begin position="197"/>
        <end position="221"/>
    </location>
</feature>
<feature type="transmembrane region" description="Helical" evidence="7">
    <location>
        <begin position="111"/>
        <end position="132"/>
    </location>
</feature>
<evidence type="ECO:0000256" key="4">
    <source>
        <dbReference type="ARBA" id="ARBA00022989"/>
    </source>
</evidence>
<feature type="region of interest" description="Disordered" evidence="6">
    <location>
        <begin position="1"/>
        <end position="22"/>
    </location>
</feature>
<dbReference type="GO" id="GO:0005886">
    <property type="term" value="C:plasma membrane"/>
    <property type="evidence" value="ECO:0007669"/>
    <property type="project" value="UniProtKB-SubCell"/>
</dbReference>
<evidence type="ECO:0000256" key="1">
    <source>
        <dbReference type="ARBA" id="ARBA00004651"/>
    </source>
</evidence>
<feature type="transmembrane region" description="Helical" evidence="7">
    <location>
        <begin position="274"/>
        <end position="292"/>
    </location>
</feature>
<reference evidence="8 9" key="1">
    <citation type="submission" date="2018-03" db="EMBL/GenBank/DDBJ databases">
        <title>Draft Genome Sequences of the Obligatory Marine Myxobacteria Enhygromyxa salina SWB007.</title>
        <authorList>
            <person name="Poehlein A."/>
            <person name="Moghaddam J.A."/>
            <person name="Harms H."/>
            <person name="Alanjari M."/>
            <person name="Koenig G.M."/>
            <person name="Daniel R."/>
            <person name="Schaeberle T.F."/>
        </authorList>
    </citation>
    <scope>NUCLEOTIDE SEQUENCE [LARGE SCALE GENOMIC DNA]</scope>
    <source>
        <strain evidence="8 9">SWB007</strain>
    </source>
</reference>
<proteinExistence type="predicted"/>
<feature type="compositionally biased region" description="Basic and acidic residues" evidence="6">
    <location>
        <begin position="8"/>
        <end position="17"/>
    </location>
</feature>
<name>A0A2S9YFR4_9BACT</name>
<comment type="subcellular location">
    <subcellularLocation>
        <location evidence="1">Cell membrane</location>
        <topology evidence="1">Multi-pass membrane protein</topology>
    </subcellularLocation>
</comment>
<feature type="transmembrane region" description="Helical" evidence="7">
    <location>
        <begin position="162"/>
        <end position="185"/>
    </location>
</feature>
<accession>A0A2S9YFR4</accession>
<dbReference type="Pfam" id="PF03631">
    <property type="entry name" value="Virul_fac_BrkB"/>
    <property type="match status" value="1"/>
</dbReference>
<dbReference type="AlphaFoldDB" id="A0A2S9YFR4"/>
<evidence type="ECO:0000256" key="6">
    <source>
        <dbReference type="SAM" id="MobiDB-lite"/>
    </source>
</evidence>
<dbReference type="PANTHER" id="PTHR30213:SF0">
    <property type="entry name" value="UPF0761 MEMBRANE PROTEIN YIHY"/>
    <property type="match status" value="1"/>
</dbReference>
<evidence type="ECO:0000256" key="7">
    <source>
        <dbReference type="SAM" id="Phobius"/>
    </source>
</evidence>
<comment type="caution">
    <text evidence="8">The sequence shown here is derived from an EMBL/GenBank/DDBJ whole genome shotgun (WGS) entry which is preliminary data.</text>
</comment>
<dbReference type="InterPro" id="IPR017039">
    <property type="entry name" value="Virul_fac_BrkB"/>
</dbReference>
<keyword evidence="3 7" id="KW-0812">Transmembrane</keyword>